<evidence type="ECO:0000256" key="4">
    <source>
        <dbReference type="ARBA" id="ARBA00023015"/>
    </source>
</evidence>
<dbReference type="InParanoid" id="A0A4R2PT30"/>
<dbReference type="AlphaFoldDB" id="A0A4R2PT30"/>
<dbReference type="FunCoup" id="A0A4R2PT30">
    <property type="interactions" value="343"/>
</dbReference>
<keyword evidence="4 6" id="KW-0805">Transcription regulation</keyword>
<sequence length="163" mass="18201">MTDPVTTPRGPARKAVNPRSAARLAAVQALYQLDMDPTARARQIVTEFKAHRLGREVDGQVYARADEDFFGDLVEGAHERRAEIDAHIAPALDKRWPLHRLERLMACILRAATYELAIRADVPRKVVINEYLNVAHAFYSDKEPRFINGVLETVADAVRGGDG</sequence>
<comment type="similarity">
    <text evidence="1 6">Belongs to the NusB family.</text>
</comment>
<evidence type="ECO:0000256" key="1">
    <source>
        <dbReference type="ARBA" id="ARBA00005952"/>
    </source>
</evidence>
<dbReference type="OrthoDB" id="9797817at2"/>
<keyword evidence="3 6" id="KW-0694">RNA-binding</keyword>
<dbReference type="GO" id="GO:0005829">
    <property type="term" value="C:cytosol"/>
    <property type="evidence" value="ECO:0007669"/>
    <property type="project" value="TreeGrafter"/>
</dbReference>
<dbReference type="GO" id="GO:0006353">
    <property type="term" value="P:DNA-templated transcription termination"/>
    <property type="evidence" value="ECO:0007669"/>
    <property type="project" value="UniProtKB-UniRule"/>
</dbReference>
<evidence type="ECO:0000259" key="7">
    <source>
        <dbReference type="Pfam" id="PF01029"/>
    </source>
</evidence>
<evidence type="ECO:0000313" key="8">
    <source>
        <dbReference type="EMBL" id="TCP38148.1"/>
    </source>
</evidence>
<proteinExistence type="inferred from homology"/>
<dbReference type="GO" id="GO:0031564">
    <property type="term" value="P:transcription antitermination"/>
    <property type="evidence" value="ECO:0007669"/>
    <property type="project" value="UniProtKB-KW"/>
</dbReference>
<dbReference type="GO" id="GO:0003723">
    <property type="term" value="F:RNA binding"/>
    <property type="evidence" value="ECO:0007669"/>
    <property type="project" value="UniProtKB-UniRule"/>
</dbReference>
<dbReference type="Gene3D" id="1.10.940.10">
    <property type="entry name" value="NusB-like"/>
    <property type="match status" value="1"/>
</dbReference>
<dbReference type="Pfam" id="PF01029">
    <property type="entry name" value="NusB"/>
    <property type="match status" value="1"/>
</dbReference>
<evidence type="ECO:0000256" key="6">
    <source>
        <dbReference type="HAMAP-Rule" id="MF_00073"/>
    </source>
</evidence>
<name>A0A4R2PT30_RHOSA</name>
<feature type="domain" description="NusB/RsmB/TIM44" evidence="7">
    <location>
        <begin position="21"/>
        <end position="155"/>
    </location>
</feature>
<comment type="function">
    <text evidence="6">Involved in transcription antitermination. Required for transcription of ribosomal RNA (rRNA) genes. Binds specifically to the boxA antiterminator sequence of the ribosomal RNA (rrn) operons.</text>
</comment>
<evidence type="ECO:0000256" key="5">
    <source>
        <dbReference type="ARBA" id="ARBA00023163"/>
    </source>
</evidence>
<dbReference type="RefSeq" id="WP_132706394.1">
    <property type="nucleotide sequence ID" value="NZ_JACIGF010000001.1"/>
</dbReference>
<evidence type="ECO:0000313" key="9">
    <source>
        <dbReference type="Proteomes" id="UP000295399"/>
    </source>
</evidence>
<dbReference type="InterPro" id="IPR035926">
    <property type="entry name" value="NusB-like_sf"/>
</dbReference>
<accession>A0A4R2PT30</accession>
<comment type="caution">
    <text evidence="8">The sequence shown here is derived from an EMBL/GenBank/DDBJ whole genome shotgun (WGS) entry which is preliminary data.</text>
</comment>
<evidence type="ECO:0000256" key="3">
    <source>
        <dbReference type="ARBA" id="ARBA00022884"/>
    </source>
</evidence>
<evidence type="ECO:0000256" key="2">
    <source>
        <dbReference type="ARBA" id="ARBA00022814"/>
    </source>
</evidence>
<dbReference type="HAMAP" id="MF_00073">
    <property type="entry name" value="NusB"/>
    <property type="match status" value="1"/>
</dbReference>
<dbReference type="InterPro" id="IPR011605">
    <property type="entry name" value="NusB_fam"/>
</dbReference>
<dbReference type="PANTHER" id="PTHR11078">
    <property type="entry name" value="N UTILIZATION SUBSTANCE PROTEIN B-RELATED"/>
    <property type="match status" value="1"/>
</dbReference>
<protein>
    <recommendedName>
        <fullName evidence="6">Transcription antitermination protein NusB</fullName>
    </recommendedName>
    <alternativeName>
        <fullName evidence="6">Antitermination factor NusB</fullName>
    </alternativeName>
</protein>
<dbReference type="NCBIfam" id="TIGR01951">
    <property type="entry name" value="nusB"/>
    <property type="match status" value="1"/>
</dbReference>
<organism evidence="8 9">
    <name type="scientific">Rhodothalassium salexigens DSM 2132</name>
    <dbReference type="NCBI Taxonomy" id="1188247"/>
    <lineage>
        <taxon>Bacteria</taxon>
        <taxon>Pseudomonadati</taxon>
        <taxon>Pseudomonadota</taxon>
        <taxon>Alphaproteobacteria</taxon>
        <taxon>Rhodothalassiales</taxon>
        <taxon>Rhodothalassiaceae</taxon>
        <taxon>Rhodothalassium</taxon>
    </lineage>
</organism>
<dbReference type="PANTHER" id="PTHR11078:SF3">
    <property type="entry name" value="ANTITERMINATION NUSB DOMAIN-CONTAINING PROTEIN"/>
    <property type="match status" value="1"/>
</dbReference>
<dbReference type="EMBL" id="SLXO01000001">
    <property type="protein sequence ID" value="TCP38148.1"/>
    <property type="molecule type" value="Genomic_DNA"/>
</dbReference>
<keyword evidence="2 6" id="KW-0889">Transcription antitermination</keyword>
<reference evidence="8 9" key="1">
    <citation type="submission" date="2019-03" db="EMBL/GenBank/DDBJ databases">
        <title>Genomic Encyclopedia of Type Strains, Phase IV (KMG-IV): sequencing the most valuable type-strain genomes for metagenomic binning, comparative biology and taxonomic classification.</title>
        <authorList>
            <person name="Goeker M."/>
        </authorList>
    </citation>
    <scope>NUCLEOTIDE SEQUENCE [LARGE SCALE GENOMIC DNA]</scope>
    <source>
        <strain evidence="8 9">DSM 2132</strain>
    </source>
</reference>
<dbReference type="InterPro" id="IPR006027">
    <property type="entry name" value="NusB_RsmB_TIM44"/>
</dbReference>
<keyword evidence="5 6" id="KW-0804">Transcription</keyword>
<dbReference type="SUPFAM" id="SSF48013">
    <property type="entry name" value="NusB-like"/>
    <property type="match status" value="1"/>
</dbReference>
<keyword evidence="9" id="KW-1185">Reference proteome</keyword>
<gene>
    <name evidence="6" type="primary">nusB</name>
    <name evidence="8" type="ORF">EV659_10144</name>
</gene>
<dbReference type="Proteomes" id="UP000295399">
    <property type="component" value="Unassembled WGS sequence"/>
</dbReference>